<sequence>MDIDMDDFSTNRHAESDPLLTSGIPDLTDSPPIRHSDMWFSDGNIVLVAGDVYFRVHQGLLCRHSAPLREAVGALEAQAGREEQTERYLIEGQRVLVLDDQPKDLCHFLLALYDGISHVKHDNQDFDIVSALLRLSTKYRVEHIRNDVLRGMSMVWPRNLSAWEFREADATDSTGVYKPRSIYPHPILVINLAKETSSPYLLPSAFYDLSRCAASEIATGYLPPGSTDRSALVTLSDEDLMNVLRGREHASRFLSTFVVNELEGREPSVNCLHRNSGAGAHGDGGAGGELDTVRKRICQATFEATTFEILRDVNGVVLHRSSDPLFAIMDADLMQTRGPDPSAVSILGGGGALGAFAAGAAGGVAGVAGGPGGVAGGAGGGGMGPGGGVGAGGAAGQGAVAMGRLGLLHRACEPCRMEFTAAVDAAREELWHKLPYWFGVCLDSWP</sequence>
<dbReference type="STRING" id="231916.A0A409Y464"/>
<dbReference type="InterPro" id="IPR011333">
    <property type="entry name" value="SKP1/BTB/POZ_sf"/>
</dbReference>
<reference evidence="2 3" key="1">
    <citation type="journal article" date="2018" name="Evol. Lett.">
        <title>Horizontal gene cluster transfer increased hallucinogenic mushroom diversity.</title>
        <authorList>
            <person name="Reynolds H.T."/>
            <person name="Vijayakumar V."/>
            <person name="Gluck-Thaler E."/>
            <person name="Korotkin H.B."/>
            <person name="Matheny P.B."/>
            <person name="Slot J.C."/>
        </authorList>
    </citation>
    <scope>NUCLEOTIDE SEQUENCE [LARGE SCALE GENOMIC DNA]</scope>
    <source>
        <strain evidence="2 3">SRW20</strain>
    </source>
</reference>
<evidence type="ECO:0000256" key="1">
    <source>
        <dbReference type="SAM" id="MobiDB-lite"/>
    </source>
</evidence>
<dbReference type="Proteomes" id="UP000284706">
    <property type="component" value="Unassembled WGS sequence"/>
</dbReference>
<evidence type="ECO:0000313" key="3">
    <source>
        <dbReference type="Proteomes" id="UP000284706"/>
    </source>
</evidence>
<dbReference type="OrthoDB" id="3235673at2759"/>
<dbReference type="AlphaFoldDB" id="A0A409Y464"/>
<dbReference type="Gene3D" id="3.30.710.10">
    <property type="entry name" value="Potassium Channel Kv1.1, Chain A"/>
    <property type="match status" value="1"/>
</dbReference>
<protein>
    <recommendedName>
        <fullName evidence="4">BTB domain-containing protein</fullName>
    </recommendedName>
</protein>
<accession>A0A409Y464</accession>
<proteinExistence type="predicted"/>
<evidence type="ECO:0008006" key="4">
    <source>
        <dbReference type="Google" id="ProtNLM"/>
    </source>
</evidence>
<feature type="region of interest" description="Disordered" evidence="1">
    <location>
        <begin position="1"/>
        <end position="26"/>
    </location>
</feature>
<dbReference type="EMBL" id="NHYE01001194">
    <property type="protein sequence ID" value="PPQ97789.1"/>
    <property type="molecule type" value="Genomic_DNA"/>
</dbReference>
<evidence type="ECO:0000313" key="2">
    <source>
        <dbReference type="EMBL" id="PPQ97789.1"/>
    </source>
</evidence>
<organism evidence="2 3">
    <name type="scientific">Gymnopilus dilepis</name>
    <dbReference type="NCBI Taxonomy" id="231916"/>
    <lineage>
        <taxon>Eukaryota</taxon>
        <taxon>Fungi</taxon>
        <taxon>Dikarya</taxon>
        <taxon>Basidiomycota</taxon>
        <taxon>Agaricomycotina</taxon>
        <taxon>Agaricomycetes</taxon>
        <taxon>Agaricomycetidae</taxon>
        <taxon>Agaricales</taxon>
        <taxon>Agaricineae</taxon>
        <taxon>Hymenogastraceae</taxon>
        <taxon>Gymnopilus</taxon>
    </lineage>
</organism>
<dbReference type="InParanoid" id="A0A409Y464"/>
<gene>
    <name evidence="2" type="ORF">CVT26_012836</name>
</gene>
<keyword evidence="3" id="KW-1185">Reference proteome</keyword>
<name>A0A409Y464_9AGAR</name>
<comment type="caution">
    <text evidence="2">The sequence shown here is derived from an EMBL/GenBank/DDBJ whole genome shotgun (WGS) entry which is preliminary data.</text>
</comment>